<evidence type="ECO:0000256" key="1">
    <source>
        <dbReference type="ARBA" id="ARBA00004123"/>
    </source>
</evidence>
<dbReference type="STRING" id="97359.A0A550D0A2"/>
<keyword evidence="3" id="KW-0539">Nucleus</keyword>
<dbReference type="InterPro" id="IPR046938">
    <property type="entry name" value="DNA_clamp_sf"/>
</dbReference>
<dbReference type="Pfam" id="PF04005">
    <property type="entry name" value="Hus1"/>
    <property type="match status" value="1"/>
</dbReference>
<dbReference type="GO" id="GO:0033314">
    <property type="term" value="P:mitotic DNA replication checkpoint signaling"/>
    <property type="evidence" value="ECO:0007669"/>
    <property type="project" value="TreeGrafter"/>
</dbReference>
<dbReference type="GO" id="GO:0000723">
    <property type="term" value="P:telomere maintenance"/>
    <property type="evidence" value="ECO:0007669"/>
    <property type="project" value="TreeGrafter"/>
</dbReference>
<dbReference type="GO" id="GO:0006289">
    <property type="term" value="P:nucleotide-excision repair"/>
    <property type="evidence" value="ECO:0007669"/>
    <property type="project" value="TreeGrafter"/>
</dbReference>
<evidence type="ECO:0000313" key="6">
    <source>
        <dbReference type="Proteomes" id="UP000320762"/>
    </source>
</evidence>
<sequence>MRFRATVENVSLFFRLIQSVEKLQKKCIIKFTEETMHIICNHDANEGGIQVWSQIKVDTIFTSYRIQSNAGNEITLALASDALLAALRSCSAHESDDIIVKLAKKTEQAVLSFEISGLSRVGQRVRIAHDVRIDVLKPQDVERLQEPLCPEPDVHILFPPLQKLRTVVERMRIMSDVLAIKANGSSCLQLAINTDDVSVDTVWKNCINPKMPRAEAATQDESAVERDPDHYYTVFVNIKSFLKFLHAHVVSSTTMACVCQSHCLILYVYIGDVATTGGVLTFYIPAIFDDDDG</sequence>
<dbReference type="PANTHER" id="PTHR12900:SF0">
    <property type="entry name" value="CHECKPOINT PROTEIN"/>
    <property type="match status" value="1"/>
</dbReference>
<dbReference type="GO" id="GO:0005730">
    <property type="term" value="C:nucleolus"/>
    <property type="evidence" value="ECO:0007669"/>
    <property type="project" value="InterPro"/>
</dbReference>
<dbReference type="InterPro" id="IPR016580">
    <property type="entry name" value="HUS1"/>
</dbReference>
<dbReference type="GO" id="GO:0000724">
    <property type="term" value="P:double-strand break repair via homologous recombination"/>
    <property type="evidence" value="ECO:0007669"/>
    <property type="project" value="TreeGrafter"/>
</dbReference>
<dbReference type="GO" id="GO:0031573">
    <property type="term" value="P:mitotic intra-S DNA damage checkpoint signaling"/>
    <property type="evidence" value="ECO:0007669"/>
    <property type="project" value="TreeGrafter"/>
</dbReference>
<dbReference type="GO" id="GO:0030896">
    <property type="term" value="C:checkpoint clamp complex"/>
    <property type="evidence" value="ECO:0007669"/>
    <property type="project" value="InterPro"/>
</dbReference>
<evidence type="ECO:0000313" key="5">
    <source>
        <dbReference type="EMBL" id="TRM70467.1"/>
    </source>
</evidence>
<dbReference type="EMBL" id="VDMD01000001">
    <property type="protein sequence ID" value="TRM70467.1"/>
    <property type="molecule type" value="Genomic_DNA"/>
</dbReference>
<reference evidence="5 6" key="1">
    <citation type="journal article" date="2019" name="New Phytol.">
        <title>Comparative genomics reveals unique wood-decay strategies and fruiting body development in the Schizophyllaceae.</title>
        <authorList>
            <person name="Almasi E."/>
            <person name="Sahu N."/>
            <person name="Krizsan K."/>
            <person name="Balint B."/>
            <person name="Kovacs G.M."/>
            <person name="Kiss B."/>
            <person name="Cseklye J."/>
            <person name="Drula E."/>
            <person name="Henrissat B."/>
            <person name="Nagy I."/>
            <person name="Chovatia M."/>
            <person name="Adam C."/>
            <person name="LaButti K."/>
            <person name="Lipzen A."/>
            <person name="Riley R."/>
            <person name="Grigoriev I.V."/>
            <person name="Nagy L.G."/>
        </authorList>
    </citation>
    <scope>NUCLEOTIDE SEQUENCE [LARGE SCALE GENOMIC DNA]</scope>
    <source>
        <strain evidence="5 6">NL-1724</strain>
    </source>
</reference>
<evidence type="ECO:0000256" key="3">
    <source>
        <dbReference type="ARBA" id="ARBA00023242"/>
    </source>
</evidence>
<name>A0A550D0A2_9AGAR</name>
<dbReference type="GO" id="GO:0035861">
    <property type="term" value="C:site of double-strand break"/>
    <property type="evidence" value="ECO:0007669"/>
    <property type="project" value="TreeGrafter"/>
</dbReference>
<dbReference type="OrthoDB" id="337750at2759"/>
<dbReference type="Gene3D" id="3.70.10.10">
    <property type="match status" value="1"/>
</dbReference>
<dbReference type="SUPFAM" id="SSF55979">
    <property type="entry name" value="DNA clamp"/>
    <property type="match status" value="1"/>
</dbReference>
<organism evidence="5 6">
    <name type="scientific">Schizophyllum amplum</name>
    <dbReference type="NCBI Taxonomy" id="97359"/>
    <lineage>
        <taxon>Eukaryota</taxon>
        <taxon>Fungi</taxon>
        <taxon>Dikarya</taxon>
        <taxon>Basidiomycota</taxon>
        <taxon>Agaricomycotina</taxon>
        <taxon>Agaricomycetes</taxon>
        <taxon>Agaricomycetidae</taxon>
        <taxon>Agaricales</taxon>
        <taxon>Schizophyllaceae</taxon>
        <taxon>Schizophyllum</taxon>
    </lineage>
</organism>
<comment type="subcellular location">
    <subcellularLocation>
        <location evidence="1">Nucleus</location>
    </subcellularLocation>
</comment>
<dbReference type="AlphaFoldDB" id="A0A550D0A2"/>
<gene>
    <name evidence="5" type="ORF">BD626DRAFT_477541</name>
</gene>
<protein>
    <recommendedName>
        <fullName evidence="4">Checkpoint protein</fullName>
    </recommendedName>
</protein>
<dbReference type="InterPro" id="IPR007150">
    <property type="entry name" value="HUS1/Mec3"/>
</dbReference>
<dbReference type="PANTHER" id="PTHR12900">
    <property type="entry name" value="MITOTIC AND DNA DAMAGE CHECKPOINT PROTEIN HUS1"/>
    <property type="match status" value="1"/>
</dbReference>
<dbReference type="Proteomes" id="UP000320762">
    <property type="component" value="Unassembled WGS sequence"/>
</dbReference>
<keyword evidence="6" id="KW-1185">Reference proteome</keyword>
<dbReference type="GO" id="GO:0044778">
    <property type="term" value="P:meiotic DNA integrity checkpoint signaling"/>
    <property type="evidence" value="ECO:0007669"/>
    <property type="project" value="TreeGrafter"/>
</dbReference>
<comment type="similarity">
    <text evidence="2 4">Belongs to the HUS1 family.</text>
</comment>
<evidence type="ECO:0000256" key="4">
    <source>
        <dbReference type="PIRNR" id="PIRNR011312"/>
    </source>
</evidence>
<accession>A0A550D0A2</accession>
<evidence type="ECO:0000256" key="2">
    <source>
        <dbReference type="ARBA" id="ARBA00005563"/>
    </source>
</evidence>
<proteinExistence type="inferred from homology"/>
<comment type="caution">
    <text evidence="5">The sequence shown here is derived from an EMBL/GenBank/DDBJ whole genome shotgun (WGS) entry which is preliminary data.</text>
</comment>
<dbReference type="PIRSF" id="PIRSF011312">
    <property type="entry name" value="Cell_cycle_HUS1"/>
    <property type="match status" value="1"/>
</dbReference>